<gene>
    <name evidence="2" type="primary">Mo04262</name>
    <name evidence="2" type="ORF">E5Q_04262</name>
</gene>
<dbReference type="RefSeq" id="XP_014568240.1">
    <property type="nucleotide sequence ID" value="XM_014712754.1"/>
</dbReference>
<keyword evidence="1" id="KW-0732">Signal</keyword>
<dbReference type="InParanoid" id="G7E424"/>
<dbReference type="EMBL" id="BABT02000129">
    <property type="protein sequence ID" value="GAA97584.1"/>
    <property type="molecule type" value="Genomic_DNA"/>
</dbReference>
<proteinExistence type="predicted"/>
<protein>
    <submittedName>
        <fullName evidence="2">Uncharacterized protein</fullName>
    </submittedName>
</protein>
<dbReference type="HOGENOM" id="CLU_1594963_0_0_1"/>
<dbReference type="AlphaFoldDB" id="G7E424"/>
<feature type="chain" id="PRO_5009955792" evidence="1">
    <location>
        <begin position="21"/>
        <end position="167"/>
    </location>
</feature>
<dbReference type="Proteomes" id="UP000009131">
    <property type="component" value="Unassembled WGS sequence"/>
</dbReference>
<sequence>MRLLCGTLLGLSALTAFAMASPVKSAANSLAERGNDLVERNVLEPHGKDALVELYLQYGKGSQDHFMVIAKLSWNADGYFDQATSTGDVLATFDVSGTIGGQPFSGFTFLSHAADYLLLVNFIHDKNGKIQSCAPVNGYAQWLAPHNIEISPSMHHLCFVNGMQVGP</sequence>
<evidence type="ECO:0000256" key="1">
    <source>
        <dbReference type="SAM" id="SignalP"/>
    </source>
</evidence>
<reference evidence="2 3" key="2">
    <citation type="journal article" date="2012" name="Open Biol.">
        <title>Characteristics of nucleosomes and linker DNA regions on the genome of the basidiomycete Mixia osmundae revealed by mono- and dinucleosome mapping.</title>
        <authorList>
            <person name="Nishida H."/>
            <person name="Kondo S."/>
            <person name="Matsumoto T."/>
            <person name="Suzuki Y."/>
            <person name="Yoshikawa H."/>
            <person name="Taylor T.D."/>
            <person name="Sugiyama J."/>
        </authorList>
    </citation>
    <scope>NUCLEOTIDE SEQUENCE [LARGE SCALE GENOMIC DNA]</scope>
    <source>
        <strain evidence="3">CBS 9802 / IAM 14324 / JCM 22182 / KY 12970</strain>
    </source>
</reference>
<organism evidence="2 3">
    <name type="scientific">Mixia osmundae (strain CBS 9802 / IAM 14324 / JCM 22182 / KY 12970)</name>
    <dbReference type="NCBI Taxonomy" id="764103"/>
    <lineage>
        <taxon>Eukaryota</taxon>
        <taxon>Fungi</taxon>
        <taxon>Dikarya</taxon>
        <taxon>Basidiomycota</taxon>
        <taxon>Pucciniomycotina</taxon>
        <taxon>Mixiomycetes</taxon>
        <taxon>Mixiales</taxon>
        <taxon>Mixiaceae</taxon>
        <taxon>Mixia</taxon>
    </lineage>
</organism>
<comment type="caution">
    <text evidence="2">The sequence shown here is derived from an EMBL/GenBank/DDBJ whole genome shotgun (WGS) entry which is preliminary data.</text>
</comment>
<accession>G7E424</accession>
<feature type="signal peptide" evidence="1">
    <location>
        <begin position="1"/>
        <end position="20"/>
    </location>
</feature>
<evidence type="ECO:0000313" key="3">
    <source>
        <dbReference type="Proteomes" id="UP000009131"/>
    </source>
</evidence>
<name>G7E424_MIXOS</name>
<reference evidence="2 3" key="1">
    <citation type="journal article" date="2011" name="J. Gen. Appl. Microbiol.">
        <title>Draft genome sequencing of the enigmatic basidiomycete Mixia osmundae.</title>
        <authorList>
            <person name="Nishida H."/>
            <person name="Nagatsuka Y."/>
            <person name="Sugiyama J."/>
        </authorList>
    </citation>
    <scope>NUCLEOTIDE SEQUENCE [LARGE SCALE GENOMIC DNA]</scope>
    <source>
        <strain evidence="3">CBS 9802 / IAM 14324 / JCM 22182 / KY 12970</strain>
    </source>
</reference>
<evidence type="ECO:0000313" key="2">
    <source>
        <dbReference type="EMBL" id="GAA97584.1"/>
    </source>
</evidence>
<keyword evidence="3" id="KW-1185">Reference proteome</keyword>